<dbReference type="EMBL" id="JADBEJ010000001">
    <property type="protein sequence ID" value="MBE1573065.1"/>
    <property type="molecule type" value="Genomic_DNA"/>
</dbReference>
<keyword evidence="2" id="KW-1185">Reference proteome</keyword>
<proteinExistence type="predicted"/>
<evidence type="ECO:0000313" key="1">
    <source>
        <dbReference type="EMBL" id="MBE1573065.1"/>
    </source>
</evidence>
<sequence length="140" mass="14871">MYCLQAVLVTEPARGELLASVEGARLVPLGHHLSLMPLTEALSDDGEFRTVLVACSEHGAVAYVEAEYFGGVGTQSAQVWDRGETVLGPLHLAEDEQAPAAGSPISQALRRLGVAKGDHFDEFDAVGLGRHRHTGGWLPS</sequence>
<reference evidence="1 2" key="1">
    <citation type="submission" date="2020-10" db="EMBL/GenBank/DDBJ databases">
        <title>Sequencing the genomes of 1000 actinobacteria strains.</title>
        <authorList>
            <person name="Klenk H.-P."/>
        </authorList>
    </citation>
    <scope>NUCLEOTIDE SEQUENCE [LARGE SCALE GENOMIC DNA]</scope>
    <source>
        <strain evidence="1 2">DSM 46661</strain>
    </source>
</reference>
<name>A0ABR9KXH3_9PSEU</name>
<gene>
    <name evidence="1" type="ORF">H4W30_000094</name>
</gene>
<organism evidence="1 2">
    <name type="scientific">Amycolatopsis roodepoortensis</name>
    <dbReference type="NCBI Taxonomy" id="700274"/>
    <lineage>
        <taxon>Bacteria</taxon>
        <taxon>Bacillati</taxon>
        <taxon>Actinomycetota</taxon>
        <taxon>Actinomycetes</taxon>
        <taxon>Pseudonocardiales</taxon>
        <taxon>Pseudonocardiaceae</taxon>
        <taxon>Amycolatopsis</taxon>
    </lineage>
</organism>
<evidence type="ECO:0000313" key="2">
    <source>
        <dbReference type="Proteomes" id="UP000656548"/>
    </source>
</evidence>
<dbReference type="Proteomes" id="UP000656548">
    <property type="component" value="Unassembled WGS sequence"/>
</dbReference>
<accession>A0ABR9KXH3</accession>
<protein>
    <submittedName>
        <fullName evidence="1">Uncharacterized protein</fullName>
    </submittedName>
</protein>
<comment type="caution">
    <text evidence="1">The sequence shown here is derived from an EMBL/GenBank/DDBJ whole genome shotgun (WGS) entry which is preliminary data.</text>
</comment>
<dbReference type="RefSeq" id="WP_192740966.1">
    <property type="nucleotide sequence ID" value="NZ_JADBEJ010000001.1"/>
</dbReference>